<dbReference type="Pfam" id="PF19056">
    <property type="entry name" value="WD40_2"/>
    <property type="match status" value="1"/>
</dbReference>
<dbReference type="GO" id="GO:0005078">
    <property type="term" value="F:MAP-kinase scaffold activity"/>
    <property type="evidence" value="ECO:0007669"/>
    <property type="project" value="InterPro"/>
</dbReference>
<dbReference type="GO" id="GO:0048471">
    <property type="term" value="C:perinuclear region of cytoplasm"/>
    <property type="evidence" value="ECO:0007669"/>
    <property type="project" value="UniProtKB-SubCell"/>
</dbReference>
<feature type="coiled-coil region" evidence="15">
    <location>
        <begin position="67"/>
        <end position="161"/>
    </location>
</feature>
<dbReference type="InterPro" id="IPR034744">
    <property type="entry name" value="RH2"/>
</dbReference>
<evidence type="ECO:0000256" key="7">
    <source>
        <dbReference type="ARBA" id="ARBA00023054"/>
    </source>
</evidence>
<keyword evidence="9" id="KW-0458">Lysosome</keyword>
<gene>
    <name evidence="19" type="primary">SPAG9</name>
</gene>
<dbReference type="InterPro" id="IPR032486">
    <property type="entry name" value="JIP_LZII"/>
</dbReference>
<feature type="region of interest" description="Disordered" evidence="16">
    <location>
        <begin position="179"/>
        <end position="330"/>
    </location>
</feature>
<dbReference type="GeneID" id="115377386"/>
<name>A0A667ZGV1_9TELE</name>
<dbReference type="GO" id="GO:0005829">
    <property type="term" value="C:cytosol"/>
    <property type="evidence" value="ECO:0007669"/>
    <property type="project" value="UniProtKB-ARBA"/>
</dbReference>
<evidence type="ECO:0000259" key="17">
    <source>
        <dbReference type="PROSITE" id="PS51776"/>
    </source>
</evidence>
<evidence type="ECO:0000256" key="15">
    <source>
        <dbReference type="SAM" id="Coils"/>
    </source>
</evidence>
<feature type="region of interest" description="Disordered" evidence="16">
    <location>
        <begin position="922"/>
        <end position="955"/>
    </location>
</feature>
<dbReference type="FunFam" id="1.20.5.1000:FF:000001">
    <property type="entry name" value="C-Jun-amino-terminal kinase-interacting protein 3 isoform X2"/>
    <property type="match status" value="1"/>
</dbReference>
<dbReference type="PANTHER" id="PTHR13886">
    <property type="entry name" value="JNK/SAPK-ASSOCIATED PROTEIN"/>
    <property type="match status" value="1"/>
</dbReference>
<comment type="subcellular location">
    <subcellularLocation>
        <location evidence="1">Cytoplasm</location>
        <location evidence="1">Perinuclear region</location>
    </subcellularLocation>
    <subcellularLocation>
        <location evidence="2">Lysosome membrane</location>
    </subcellularLocation>
</comment>
<dbReference type="InParanoid" id="A0A667ZGV1"/>
<dbReference type="Pfam" id="PF16471">
    <property type="entry name" value="JIP_LZII"/>
    <property type="match status" value="1"/>
</dbReference>
<dbReference type="FunFam" id="2.130.10.10:FF:000700">
    <property type="entry name" value="Sperm-associated antigen 9a"/>
    <property type="match status" value="1"/>
</dbReference>
<dbReference type="FunFam" id="1.20.58.1770:FF:000001">
    <property type="entry name" value="C-Jun-amino-terminal kinase-interacting protein 3 isoform X1"/>
    <property type="match status" value="1"/>
</dbReference>
<evidence type="ECO:0000256" key="6">
    <source>
        <dbReference type="ARBA" id="ARBA00022990"/>
    </source>
</evidence>
<evidence type="ECO:0000256" key="4">
    <source>
        <dbReference type="ARBA" id="ARBA00022490"/>
    </source>
</evidence>
<evidence type="ECO:0000256" key="5">
    <source>
        <dbReference type="ARBA" id="ARBA00022553"/>
    </source>
</evidence>
<keyword evidence="20" id="KW-1185">Reference proteome</keyword>
<dbReference type="GO" id="GO:0008432">
    <property type="term" value="F:JUN kinase binding"/>
    <property type="evidence" value="ECO:0007669"/>
    <property type="project" value="TreeGrafter"/>
</dbReference>
<dbReference type="Proteomes" id="UP000472263">
    <property type="component" value="Chromosome 19"/>
</dbReference>
<dbReference type="InterPro" id="IPR015943">
    <property type="entry name" value="WD40/YVTN_repeat-like_dom_sf"/>
</dbReference>
<feature type="compositionally biased region" description="Polar residues" evidence="16">
    <location>
        <begin position="355"/>
        <end position="372"/>
    </location>
</feature>
<proteinExistence type="inferred from homology"/>
<protein>
    <recommendedName>
        <fullName evidence="11">C-Jun-amino-terminal kinase-interacting protein 4</fullName>
    </recommendedName>
    <alternativeName>
        <fullName evidence="13">JNK-associated leucine-zipper protein</fullName>
    </alternativeName>
    <alternativeName>
        <fullName evidence="14">Mitogen-activated protein kinase 8-interacting protein 4</fullName>
    </alternativeName>
    <alternativeName>
        <fullName evidence="12">Sperm-associated antigen 9</fullName>
    </alternativeName>
</protein>
<evidence type="ECO:0000256" key="14">
    <source>
        <dbReference type="ARBA" id="ARBA00078388"/>
    </source>
</evidence>
<feature type="coiled-coil region" evidence="15">
    <location>
        <begin position="787"/>
        <end position="814"/>
    </location>
</feature>
<evidence type="ECO:0000256" key="2">
    <source>
        <dbReference type="ARBA" id="ARBA00004656"/>
    </source>
</evidence>
<dbReference type="InterPro" id="IPR034743">
    <property type="entry name" value="RH1"/>
</dbReference>
<dbReference type="Gene3D" id="1.20.5.1000">
    <property type="entry name" value="arf6 gtpase in complex with a specific effector, jip4"/>
    <property type="match status" value="1"/>
</dbReference>
<evidence type="ECO:0000256" key="13">
    <source>
        <dbReference type="ARBA" id="ARBA00077184"/>
    </source>
</evidence>
<accession>A0A667ZGV1</accession>
<evidence type="ECO:0000256" key="9">
    <source>
        <dbReference type="ARBA" id="ARBA00023228"/>
    </source>
</evidence>
<dbReference type="GO" id="GO:0019894">
    <property type="term" value="F:kinesin binding"/>
    <property type="evidence" value="ECO:0007669"/>
    <property type="project" value="TreeGrafter"/>
</dbReference>
<feature type="region of interest" description="Disordered" evidence="16">
    <location>
        <begin position="352"/>
        <end position="392"/>
    </location>
</feature>
<reference evidence="19" key="1">
    <citation type="submission" date="2019-06" db="EMBL/GenBank/DDBJ databases">
        <authorList>
            <consortium name="Wellcome Sanger Institute Data Sharing"/>
        </authorList>
    </citation>
    <scope>NUCLEOTIDE SEQUENCE [LARGE SCALE GENOMIC DNA]</scope>
</reference>
<evidence type="ECO:0000256" key="1">
    <source>
        <dbReference type="ARBA" id="ARBA00004556"/>
    </source>
</evidence>
<dbReference type="InterPro" id="IPR039911">
    <property type="entry name" value="JIP3/JIP4"/>
</dbReference>
<dbReference type="Gene3D" id="1.20.58.1770">
    <property type="match status" value="1"/>
</dbReference>
<evidence type="ECO:0000256" key="3">
    <source>
        <dbReference type="ARBA" id="ARBA00009866"/>
    </source>
</evidence>
<evidence type="ECO:0000256" key="12">
    <source>
        <dbReference type="ARBA" id="ARBA00075367"/>
    </source>
</evidence>
<evidence type="ECO:0000313" key="19">
    <source>
        <dbReference type="Ensembl" id="ENSMMDP00005037883.1"/>
    </source>
</evidence>
<dbReference type="Pfam" id="PF09744">
    <property type="entry name" value="RH1"/>
    <property type="match status" value="1"/>
</dbReference>
<keyword evidence="5" id="KW-0597">Phosphoprotein</keyword>
<dbReference type="GO" id="GO:0005765">
    <property type="term" value="C:lysosomal membrane"/>
    <property type="evidence" value="ECO:0007669"/>
    <property type="project" value="UniProtKB-SubCell"/>
</dbReference>
<dbReference type="GO" id="GO:0016192">
    <property type="term" value="P:vesicle-mediated transport"/>
    <property type="evidence" value="ECO:0007669"/>
    <property type="project" value="TreeGrafter"/>
</dbReference>
<feature type="domain" description="RH2" evidence="18">
    <location>
        <begin position="559"/>
        <end position="665"/>
    </location>
</feature>
<evidence type="ECO:0000259" key="18">
    <source>
        <dbReference type="PROSITE" id="PS51777"/>
    </source>
</evidence>
<dbReference type="Gene3D" id="2.130.10.10">
    <property type="entry name" value="YVTN repeat-like/Quinoprotein amine dehydrogenase"/>
    <property type="match status" value="1"/>
</dbReference>
<feature type="compositionally biased region" description="Polar residues" evidence="16">
    <location>
        <begin position="257"/>
        <end position="313"/>
    </location>
</feature>
<organism evidence="19 20">
    <name type="scientific">Myripristis murdjan</name>
    <name type="common">pinecone soldierfish</name>
    <dbReference type="NCBI Taxonomy" id="586833"/>
    <lineage>
        <taxon>Eukaryota</taxon>
        <taxon>Metazoa</taxon>
        <taxon>Chordata</taxon>
        <taxon>Craniata</taxon>
        <taxon>Vertebrata</taxon>
        <taxon>Euteleostomi</taxon>
        <taxon>Actinopterygii</taxon>
        <taxon>Neopterygii</taxon>
        <taxon>Teleostei</taxon>
        <taxon>Neoteleostei</taxon>
        <taxon>Acanthomorphata</taxon>
        <taxon>Holocentriformes</taxon>
        <taxon>Holocentridae</taxon>
        <taxon>Myripristis</taxon>
    </lineage>
</organism>
<feature type="domain" description="RH1" evidence="17">
    <location>
        <begin position="6"/>
        <end position="94"/>
    </location>
</feature>
<dbReference type="GeneTree" id="ENSGT00940000153496"/>
<evidence type="ECO:0000313" key="20">
    <source>
        <dbReference type="Proteomes" id="UP000472263"/>
    </source>
</evidence>
<keyword evidence="8" id="KW-0472">Membrane</keyword>
<feature type="coiled-coil region" evidence="15">
    <location>
        <begin position="488"/>
        <end position="587"/>
    </location>
</feature>
<dbReference type="GO" id="GO:0030159">
    <property type="term" value="F:signaling receptor complex adaptor activity"/>
    <property type="evidence" value="ECO:0007669"/>
    <property type="project" value="TreeGrafter"/>
</dbReference>
<evidence type="ECO:0000256" key="10">
    <source>
        <dbReference type="ARBA" id="ARBA00056878"/>
    </source>
</evidence>
<keyword evidence="7 15" id="KW-0175">Coiled coil</keyword>
<dbReference type="SUPFAM" id="SSF50978">
    <property type="entry name" value="WD40 repeat-like"/>
    <property type="match status" value="1"/>
</dbReference>
<evidence type="ECO:0000256" key="11">
    <source>
        <dbReference type="ARBA" id="ARBA00071160"/>
    </source>
</evidence>
<comment type="function">
    <text evidence="10">The JNK-interacting protein (JIP) group of scaffold proteins selectively mediates JNK signaling by aggregating specific components of the MAPK cascade to form a functional JNK signaling module. Regulates lysosomal positioning by acting as an adapter protein which links PIP4P1-positive lysosomes to the dynein-dynactin complex. Assists PIKFYVE selective functionality in microtubule-based endosome-to-TGN trafficking.</text>
</comment>
<evidence type="ECO:0000256" key="16">
    <source>
        <dbReference type="SAM" id="MobiDB-lite"/>
    </source>
</evidence>
<reference evidence="19" key="3">
    <citation type="submission" date="2025-09" db="UniProtKB">
        <authorList>
            <consortium name="Ensembl"/>
        </authorList>
    </citation>
    <scope>IDENTIFICATION</scope>
</reference>
<dbReference type="InterPro" id="IPR036322">
    <property type="entry name" value="WD40_repeat_dom_sf"/>
</dbReference>
<sequence length="1366" mass="150139">MELDDAVLYQDDSGTSTMMSERVSGLASSIYREFERLIGKYDEDVVKELMPLVVAVLENLDSVFAVNQEHEVELELLKEDNEQLVTQYEREKALRKHAEERYIALEDSQEGEKKDLQGRLVMLESHTRQLEMKTKNYADQISRLEERESELRKEYNALHQRHTEMIHSYMEHLERTKHQHTAAAVEPSDTGTSARARKERPISMGIFPLPATDGMTPDLQREPVETPTEPWRFNDLSHPRSNTSLKDEMASARRPGSKSSTPTNQGSGSKSGAPTSLQGGSKSNTSLSSQGGTSKSNTPMSTRSGSSQSTTPVSPHDRATPMSGLEGEPASDVVMNSVDTPLQEQEALDGLNKNLDWNSGKPDSSKNISAVQGGQGGQDFVTTPLTSDDGTDNLEKSEVQAIIESTPELDMDLGSCRGTSTPTKGGIENLAFDRNTESLFEELSSAGNDLIGDVDEGADLLGMGREVEHLIQENAQLLETKNALNVVKNDLIARVDELSCEKEVLQGELDAVTQAKTKLEERNKELEEELKKLRADLEEAKQKAKNDNEDDSDVPTAQRKRFTRVEMARVLMERNQYKERLMELQEAVRWTEMIRASRENPALTEKKKSSLWQFFSRLFSSSGGAAKKPTTEAPVNVKYNAPTSQIQPSVKKRSSTLQQLPSDKSKAFDFLNEEVVTENVVSRREQKRAQYQQVKAHVQKEDGRVQAYGWSLPKKYKVANGGQTESKMKNLPVPVYLRPLDEKDASMKLWCAVGVNLSGGKTRDGGSIVGASVFYNDVPGPESPQRKTGSQSSLDKLDQELKEQQKELRQQDELSSLVWICTSTQSTTKVIVIDANQPGNILESFFVCNSHVLCIASVPGARETDYPAGEEVPQNSEAGPVGDGCLSTADSANSSSAGGDGMLEGITVVGCAAEGTVAIPQTAERLSEAEGETESRPAEEATEAMEASAGPADQREGLRGVYTEHVFTDPLGAQQTAKTPASYTQRECDLVKDGVSSNPSAEEQDLMREEAQKMSSVLPTMWLGAQNGCVYVHSSVAQWKKCLHSIKLKDSVLGIVHVKGRVLVGLSDGTLAIFHRGVDGQWDLTNYHLLDLGRPHHSIRCMTVVHDKVWCGYRNKIYVVQPKAMRIEKSFDAHPRKESQVRQLAWDGDGIWVSIRLDSTLRLFHAHTYQHLQDVDIEPYVSKMLGTGKLGFSFVRITALTVSCNRLWIGTGNGVIISIPLTETANKATSGAGNHPGSVVRVYGDDSSDKVTAGTFVPYCSMAHAQLCFHGHRDAVKFFTAVPGHAVPSASSGGEAVGDKATDATSQEGTRSMLVMSGGEGYIDFRMGDEGGEAEEMVEPSMKLQPFLAKAERSHLIVWQVMVNED</sequence>
<dbReference type="Ensembl" id="ENSMMDT00005038682.1">
    <property type="protein sequence ID" value="ENSMMDP00005037883.1"/>
    <property type="gene ID" value="ENSMMDG00005017338.1"/>
</dbReference>
<reference evidence="19" key="2">
    <citation type="submission" date="2025-08" db="UniProtKB">
        <authorList>
            <consortium name="Ensembl"/>
        </authorList>
    </citation>
    <scope>IDENTIFICATION</scope>
</reference>
<feature type="compositionally biased region" description="Basic and acidic residues" evidence="16">
    <location>
        <begin position="925"/>
        <end position="939"/>
    </location>
</feature>
<evidence type="ECO:0000256" key="8">
    <source>
        <dbReference type="ARBA" id="ARBA00023136"/>
    </source>
</evidence>
<keyword evidence="4" id="KW-0963">Cytoplasm</keyword>
<keyword evidence="6" id="KW-0007">Acetylation</keyword>
<comment type="similarity">
    <text evidence="3">Belongs to the JIP scaffold family.</text>
</comment>
<dbReference type="PROSITE" id="PS51777">
    <property type="entry name" value="RH2"/>
    <property type="match status" value="1"/>
</dbReference>
<dbReference type="PROSITE" id="PS51776">
    <property type="entry name" value="RH1"/>
    <property type="match status" value="1"/>
</dbReference>
<dbReference type="PANTHER" id="PTHR13886:SF2">
    <property type="entry name" value="C-JUN-AMINO-TERMINAL KINASE-INTERACTING PROTEIN 4"/>
    <property type="match status" value="1"/>
</dbReference>
<dbReference type="RefSeq" id="XP_029932936.1">
    <property type="nucleotide sequence ID" value="XM_030077076.1"/>
</dbReference>